<feature type="transmembrane region" description="Helical" evidence="2">
    <location>
        <begin position="190"/>
        <end position="207"/>
    </location>
</feature>
<keyword evidence="2" id="KW-0472">Membrane</keyword>
<dbReference type="SUPFAM" id="SSF46565">
    <property type="entry name" value="Chaperone J-domain"/>
    <property type="match status" value="1"/>
</dbReference>
<dbReference type="Gene3D" id="1.10.287.110">
    <property type="entry name" value="DnaJ domain"/>
    <property type="match status" value="1"/>
</dbReference>
<accession>A0AAP3EV61</accession>
<evidence type="ECO:0000313" key="5">
    <source>
        <dbReference type="Proteomes" id="UP001207440"/>
    </source>
</evidence>
<evidence type="ECO:0000259" key="3">
    <source>
        <dbReference type="PROSITE" id="PS50076"/>
    </source>
</evidence>
<dbReference type="PROSITE" id="PS00636">
    <property type="entry name" value="DNAJ_1"/>
    <property type="match status" value="1"/>
</dbReference>
<evidence type="ECO:0000313" key="4">
    <source>
        <dbReference type="EMBL" id="MCW0523795.1"/>
    </source>
</evidence>
<dbReference type="RefSeq" id="WP_064970379.1">
    <property type="nucleotide sequence ID" value="NZ_CP029760.1"/>
</dbReference>
<dbReference type="InterPro" id="IPR036869">
    <property type="entry name" value="J_dom_sf"/>
</dbReference>
<dbReference type="PRINTS" id="PR00625">
    <property type="entry name" value="JDOMAIN"/>
</dbReference>
<dbReference type="Pfam" id="PF00226">
    <property type="entry name" value="DnaJ"/>
    <property type="match status" value="1"/>
</dbReference>
<dbReference type="EMBL" id="JAOZYT010000027">
    <property type="protein sequence ID" value="MCW0523795.1"/>
    <property type="molecule type" value="Genomic_DNA"/>
</dbReference>
<dbReference type="Proteomes" id="UP001207440">
    <property type="component" value="Unassembled WGS sequence"/>
</dbReference>
<dbReference type="SMART" id="SM00271">
    <property type="entry name" value="DnaJ"/>
    <property type="match status" value="1"/>
</dbReference>
<keyword evidence="2" id="KW-0812">Transmembrane</keyword>
<evidence type="ECO:0000256" key="1">
    <source>
        <dbReference type="ARBA" id="ARBA00023186"/>
    </source>
</evidence>
<dbReference type="CDD" id="cd06257">
    <property type="entry name" value="DnaJ"/>
    <property type="match status" value="1"/>
</dbReference>
<dbReference type="PROSITE" id="PS50076">
    <property type="entry name" value="DNAJ_2"/>
    <property type="match status" value="1"/>
</dbReference>
<dbReference type="InterPro" id="IPR018253">
    <property type="entry name" value="DnaJ_domain_CS"/>
</dbReference>
<gene>
    <name evidence="4" type="ORF">OKE68_05635</name>
</gene>
<dbReference type="AlphaFoldDB" id="A0AAP3EV61"/>
<name>A0AAP3EV61_RIEAN</name>
<dbReference type="PANTHER" id="PTHR44145">
    <property type="entry name" value="DNAJ HOMOLOG SUBFAMILY A MEMBER 3, MITOCHONDRIAL"/>
    <property type="match status" value="1"/>
</dbReference>
<dbReference type="InterPro" id="IPR001623">
    <property type="entry name" value="DnaJ_domain"/>
</dbReference>
<dbReference type="InterPro" id="IPR051938">
    <property type="entry name" value="Apopto_cytoskel_mod"/>
</dbReference>
<dbReference type="PANTHER" id="PTHR44145:SF3">
    <property type="entry name" value="DNAJ HOMOLOG SUBFAMILY A MEMBER 3, MITOCHONDRIAL"/>
    <property type="match status" value="1"/>
</dbReference>
<keyword evidence="1" id="KW-0143">Chaperone</keyword>
<evidence type="ECO:0000256" key="2">
    <source>
        <dbReference type="SAM" id="Phobius"/>
    </source>
</evidence>
<comment type="caution">
    <text evidence="4">The sequence shown here is derived from an EMBL/GenBank/DDBJ whole genome shotgun (WGS) entry which is preliminary data.</text>
</comment>
<keyword evidence="2" id="KW-1133">Transmembrane helix</keyword>
<proteinExistence type="predicted"/>
<organism evidence="4 5">
    <name type="scientific">Riemerella anatipestifer</name>
    <name type="common">Moraxella anatipestifer</name>
    <dbReference type="NCBI Taxonomy" id="34085"/>
    <lineage>
        <taxon>Bacteria</taxon>
        <taxon>Pseudomonadati</taxon>
        <taxon>Bacteroidota</taxon>
        <taxon>Flavobacteriia</taxon>
        <taxon>Flavobacteriales</taxon>
        <taxon>Weeksellaceae</taxon>
        <taxon>Riemerella</taxon>
    </lineage>
</organism>
<feature type="domain" description="J" evidence="3">
    <location>
        <begin position="3"/>
        <end position="68"/>
    </location>
</feature>
<reference evidence="4" key="1">
    <citation type="submission" date="2022-10" db="EMBL/GenBank/DDBJ databases">
        <title>Sifting through the core-genome to identify putative cross-protective antigens against Riemerella anatipestifer.</title>
        <authorList>
            <person name="Zheng X."/>
            <person name="Zhang W."/>
        </authorList>
    </citation>
    <scope>NUCLEOTIDE SEQUENCE</scope>
    <source>
        <strain evidence="4">ZWRA178</strain>
    </source>
</reference>
<protein>
    <submittedName>
        <fullName evidence="4">J domain-containing protein</fullName>
    </submittedName>
</protein>
<sequence length="208" mass="24322">MKNYYYFLGISEEATSEDIKKAYRKLSLKYHPDKNENDSFFVERFREVQEAYEVLINSSSRSLYNQKLAQIQQNIKSDQPPYIKTFHANKLRVKKGEEIILNWQTQNADVIKIIPFGLVKNYGEKKVKITQFDANGECRILLNATNTLLQKTVAKGITIKETQEVETPFYETQFTNTKQQSNIANWPSKLPYILALLLVILLLFWLSR</sequence>